<feature type="coiled-coil region" evidence="8">
    <location>
        <begin position="574"/>
        <end position="601"/>
    </location>
</feature>
<keyword evidence="4" id="KW-0472">Membrane</keyword>
<dbReference type="InterPro" id="IPR013587">
    <property type="entry name" value="Nitrate/nitrite_sensing"/>
</dbReference>
<evidence type="ECO:0000256" key="4">
    <source>
        <dbReference type="ARBA" id="ARBA00023136"/>
    </source>
</evidence>
<dbReference type="GO" id="GO:0006935">
    <property type="term" value="P:chemotaxis"/>
    <property type="evidence" value="ECO:0007669"/>
    <property type="project" value="UniProtKB-ARBA"/>
</dbReference>
<gene>
    <name evidence="11" type="ORF">XM47_01915</name>
</gene>
<dbReference type="AlphaFoldDB" id="A0A0J8GVU8"/>
<evidence type="ECO:0000256" key="3">
    <source>
        <dbReference type="ARBA" id="ARBA00022989"/>
    </source>
</evidence>
<evidence type="ECO:0000256" key="6">
    <source>
        <dbReference type="ARBA" id="ARBA00029447"/>
    </source>
</evidence>
<evidence type="ECO:0000256" key="8">
    <source>
        <dbReference type="SAM" id="Coils"/>
    </source>
</evidence>
<dbReference type="Pfam" id="PF00015">
    <property type="entry name" value="MCPsignal"/>
    <property type="match status" value="1"/>
</dbReference>
<dbReference type="Pfam" id="PF08376">
    <property type="entry name" value="NIT"/>
    <property type="match status" value="1"/>
</dbReference>
<dbReference type="PATRIC" id="fig|1513271.3.peg.405"/>
<dbReference type="InterPro" id="IPR003660">
    <property type="entry name" value="HAMP_dom"/>
</dbReference>
<dbReference type="SMART" id="SM00283">
    <property type="entry name" value="MA"/>
    <property type="match status" value="1"/>
</dbReference>
<comment type="similarity">
    <text evidence="6">Belongs to the methyl-accepting chemotaxis (MCP) protein family.</text>
</comment>
<evidence type="ECO:0000256" key="7">
    <source>
        <dbReference type="PROSITE-ProRule" id="PRU00284"/>
    </source>
</evidence>
<dbReference type="PROSITE" id="PS50885">
    <property type="entry name" value="HAMP"/>
    <property type="match status" value="1"/>
</dbReference>
<feature type="domain" description="Methyl-accepting transducer" evidence="9">
    <location>
        <begin position="412"/>
        <end position="648"/>
    </location>
</feature>
<dbReference type="PANTHER" id="PTHR32089">
    <property type="entry name" value="METHYL-ACCEPTING CHEMOTAXIS PROTEIN MCPB"/>
    <property type="match status" value="1"/>
</dbReference>
<evidence type="ECO:0000256" key="1">
    <source>
        <dbReference type="ARBA" id="ARBA00004141"/>
    </source>
</evidence>
<evidence type="ECO:0000259" key="10">
    <source>
        <dbReference type="PROSITE" id="PS50885"/>
    </source>
</evidence>
<reference evidence="11 12" key="1">
    <citation type="submission" date="2015-04" db="EMBL/GenBank/DDBJ databases">
        <title>Draft Genome Sequence of the Novel Agar-Digesting Marine Bacterium Q1.</title>
        <authorList>
            <person name="Li Y."/>
            <person name="Li D."/>
            <person name="Chen G."/>
            <person name="Du Z."/>
        </authorList>
    </citation>
    <scope>NUCLEOTIDE SEQUENCE [LARGE SCALE GENOMIC DNA]</scope>
    <source>
        <strain evidence="11 12">Q1</strain>
    </source>
</reference>
<dbReference type="EMBL" id="LAZL01000002">
    <property type="protein sequence ID" value="KMT66882.1"/>
    <property type="molecule type" value="Genomic_DNA"/>
</dbReference>
<feature type="coiled-coil region" evidence="8">
    <location>
        <begin position="630"/>
        <end position="657"/>
    </location>
</feature>
<keyword evidence="12" id="KW-1185">Reference proteome</keyword>
<dbReference type="InterPro" id="IPR004089">
    <property type="entry name" value="MCPsignal_dom"/>
</dbReference>
<evidence type="ECO:0000313" key="11">
    <source>
        <dbReference type="EMBL" id="KMT66882.1"/>
    </source>
</evidence>
<organism evidence="11 12">
    <name type="scientific">Catenovulum maritimum</name>
    <dbReference type="NCBI Taxonomy" id="1513271"/>
    <lineage>
        <taxon>Bacteria</taxon>
        <taxon>Pseudomonadati</taxon>
        <taxon>Pseudomonadota</taxon>
        <taxon>Gammaproteobacteria</taxon>
        <taxon>Alteromonadales</taxon>
        <taxon>Alteromonadaceae</taxon>
        <taxon>Catenovulum</taxon>
    </lineage>
</organism>
<dbReference type="PROSITE" id="PS50111">
    <property type="entry name" value="CHEMOTAXIS_TRANSDUC_2"/>
    <property type="match status" value="1"/>
</dbReference>
<feature type="domain" description="HAMP" evidence="10">
    <location>
        <begin position="354"/>
        <end position="407"/>
    </location>
</feature>
<dbReference type="GO" id="GO:0016020">
    <property type="term" value="C:membrane"/>
    <property type="evidence" value="ECO:0007669"/>
    <property type="project" value="UniProtKB-SubCell"/>
</dbReference>
<dbReference type="Proteomes" id="UP000037600">
    <property type="component" value="Unassembled WGS sequence"/>
</dbReference>
<sequence>MNFINQISIKTRIIILVLIPLVVTLVLAYERYNNASDEVKNIQELEILQQYISHVSPLITALQQERLYSKLYMGPGKPDDPIGMEYKPQVLNSRGPVDKALVSYKNFIADKEKIERFPTLSKDIELVTNVIDRLELCRSLVDQRLKNALDPESDNGSKFWTYAYLNNLIARLNNSTNQVVLLASSNKELSLLANSYQNAIFAQDVVMKQILAIYAAITRGMVNNTFGDIMQYRTMEQAFIANLNNFSSPESKGFIKDNLLTIESYKFAQEEYAAIRKHINKRMDKLYPLDRIDWLKKGKDMSEGYTKVITHVLDNLSHTKDKLMEDAQTAVNNTIISLVVLLVILVLVSSKIILSINMPLKQLIDDLTKLASTKDMTIRNQIKGKNELSLVGDAFNTLIEDFEQTLSKVRQQILSMDNTTNSVADSMNKSMSLIENQKSATDNISVGINEMTATIYEVSKMSSSTSETVRLAHDLSKNSEIDAKASKLSMDELFQELGDTGTLVSNLNEEASRISNIVQVIKGISEQTNLLALNAAIEAARAGEMGRGFAVVADEVRELSKRTHDSTDQIQSQIENLISGAAEASEKMQKLQNKGLAASEKVKSSTDAFITINSELDKILDMANQIAVAADEQTNVADEINERIHNIKDESDQMSDQGRETLSSTQILLKNGSDLKDDIEVFHF</sequence>
<evidence type="ECO:0000256" key="5">
    <source>
        <dbReference type="ARBA" id="ARBA00023224"/>
    </source>
</evidence>
<keyword evidence="2" id="KW-0812">Transmembrane</keyword>
<comment type="caution">
    <text evidence="11">The sequence shown here is derived from an EMBL/GenBank/DDBJ whole genome shotgun (WGS) entry which is preliminary data.</text>
</comment>
<name>A0A0J8GVU8_9ALTE</name>
<proteinExistence type="inferred from homology"/>
<keyword evidence="3" id="KW-1133">Transmembrane helix</keyword>
<dbReference type="OrthoDB" id="9795078at2"/>
<keyword evidence="8" id="KW-0175">Coiled coil</keyword>
<dbReference type="SUPFAM" id="SSF58104">
    <property type="entry name" value="Methyl-accepting chemotaxis protein (MCP) signaling domain"/>
    <property type="match status" value="1"/>
</dbReference>
<keyword evidence="5 7" id="KW-0807">Transducer</keyword>
<evidence type="ECO:0000259" key="9">
    <source>
        <dbReference type="PROSITE" id="PS50111"/>
    </source>
</evidence>
<dbReference type="Gene3D" id="1.10.287.950">
    <property type="entry name" value="Methyl-accepting chemotaxis protein"/>
    <property type="match status" value="1"/>
</dbReference>
<dbReference type="CDD" id="cd11386">
    <property type="entry name" value="MCP_signal"/>
    <property type="match status" value="1"/>
</dbReference>
<dbReference type="STRING" id="1513271.XM47_01915"/>
<accession>A0A0J8GVU8</accession>
<dbReference type="FunFam" id="1.10.287.950:FF:000001">
    <property type="entry name" value="Methyl-accepting chemotaxis sensory transducer"/>
    <property type="match status" value="1"/>
</dbReference>
<evidence type="ECO:0000313" key="12">
    <source>
        <dbReference type="Proteomes" id="UP000037600"/>
    </source>
</evidence>
<dbReference type="RefSeq" id="WP_048688774.1">
    <property type="nucleotide sequence ID" value="NZ_KQ130482.1"/>
</dbReference>
<evidence type="ECO:0008006" key="13">
    <source>
        <dbReference type="Google" id="ProtNLM"/>
    </source>
</evidence>
<dbReference type="PANTHER" id="PTHR32089:SF119">
    <property type="entry name" value="METHYL-ACCEPTING CHEMOTAXIS PROTEIN CTPL"/>
    <property type="match status" value="1"/>
</dbReference>
<evidence type="ECO:0000256" key="2">
    <source>
        <dbReference type="ARBA" id="ARBA00022692"/>
    </source>
</evidence>
<dbReference type="GO" id="GO:0007165">
    <property type="term" value="P:signal transduction"/>
    <property type="evidence" value="ECO:0007669"/>
    <property type="project" value="UniProtKB-KW"/>
</dbReference>
<comment type="subcellular location">
    <subcellularLocation>
        <location evidence="1">Membrane</location>
        <topology evidence="1">Multi-pass membrane protein</topology>
    </subcellularLocation>
</comment>
<protein>
    <recommendedName>
        <fullName evidence="13">Chemotaxis protein</fullName>
    </recommendedName>
</protein>